<comment type="caution">
    <text evidence="2">The sequence shown here is derived from an EMBL/GenBank/DDBJ whole genome shotgun (WGS) entry which is preliminary data.</text>
</comment>
<feature type="transmembrane region" description="Helical" evidence="1">
    <location>
        <begin position="99"/>
        <end position="118"/>
    </location>
</feature>
<proteinExistence type="predicted"/>
<sequence length="194" mass="22559">MTKQLKKRPIEKELNFLTNFEIYGALMFAALYFATKYIVDMDFGKEPFKLNWISFYPLLVFSIIVIEGSFYWRNKLKKVKRKKSLSNIQIGRIYHKLRWINVILLTAYLPAIIITALVKENLSGIVVGTLFYLMAVIEQINYFHIRLSYETVNGALLVVEPLKQLLTGTGRRSALRKDIDAYLGVEKNRKQNSV</sequence>
<organism evidence="2 3">
    <name type="scientific">Anaerofilum hominis</name>
    <dbReference type="NCBI Taxonomy" id="2763016"/>
    <lineage>
        <taxon>Bacteria</taxon>
        <taxon>Bacillati</taxon>
        <taxon>Bacillota</taxon>
        <taxon>Clostridia</taxon>
        <taxon>Eubacteriales</taxon>
        <taxon>Oscillospiraceae</taxon>
        <taxon>Anaerofilum</taxon>
    </lineage>
</organism>
<accession>A0A923L0M3</accession>
<dbReference type="AlphaFoldDB" id="A0A923L0M3"/>
<keyword evidence="3" id="KW-1185">Reference proteome</keyword>
<keyword evidence="1" id="KW-0812">Transmembrane</keyword>
<feature type="transmembrane region" description="Helical" evidence="1">
    <location>
        <begin position="124"/>
        <end position="143"/>
    </location>
</feature>
<name>A0A923L0M3_9FIRM</name>
<keyword evidence="1" id="KW-0472">Membrane</keyword>
<feature type="transmembrane region" description="Helical" evidence="1">
    <location>
        <begin position="20"/>
        <end position="39"/>
    </location>
</feature>
<protein>
    <submittedName>
        <fullName evidence="2">Uncharacterized protein</fullName>
    </submittedName>
</protein>
<evidence type="ECO:0000313" key="3">
    <source>
        <dbReference type="Proteomes" id="UP000659630"/>
    </source>
</evidence>
<feature type="transmembrane region" description="Helical" evidence="1">
    <location>
        <begin position="51"/>
        <end position="72"/>
    </location>
</feature>
<reference evidence="2" key="1">
    <citation type="submission" date="2020-08" db="EMBL/GenBank/DDBJ databases">
        <title>Genome public.</title>
        <authorList>
            <person name="Liu C."/>
            <person name="Sun Q."/>
        </authorList>
    </citation>
    <scope>NUCLEOTIDE SEQUENCE</scope>
    <source>
        <strain evidence="2">BX8</strain>
    </source>
</reference>
<evidence type="ECO:0000256" key="1">
    <source>
        <dbReference type="SAM" id="Phobius"/>
    </source>
</evidence>
<dbReference type="Proteomes" id="UP000659630">
    <property type="component" value="Unassembled WGS sequence"/>
</dbReference>
<evidence type="ECO:0000313" key="2">
    <source>
        <dbReference type="EMBL" id="MBC5580582.1"/>
    </source>
</evidence>
<dbReference type="EMBL" id="JACONZ010000001">
    <property type="protein sequence ID" value="MBC5580582.1"/>
    <property type="molecule type" value="Genomic_DNA"/>
</dbReference>
<dbReference type="RefSeq" id="WP_186886924.1">
    <property type="nucleotide sequence ID" value="NZ_JACONZ010000001.1"/>
</dbReference>
<keyword evidence="1" id="KW-1133">Transmembrane helix</keyword>
<gene>
    <name evidence="2" type="ORF">H8S23_03600</name>
</gene>